<feature type="chain" id="PRO_5028080141" evidence="1">
    <location>
        <begin position="20"/>
        <end position="84"/>
    </location>
</feature>
<name>A0A6P4I6L3_DROKI</name>
<dbReference type="GeneID" id="108075748"/>
<dbReference type="RefSeq" id="XP_017023795.1">
    <property type="nucleotide sequence ID" value="XM_017168306.1"/>
</dbReference>
<reference evidence="3" key="2">
    <citation type="submission" date="2025-08" db="UniProtKB">
        <authorList>
            <consortium name="RefSeq"/>
        </authorList>
    </citation>
    <scope>IDENTIFICATION</scope>
    <source>
        <strain evidence="3">14028-0561.14</strain>
        <tissue evidence="3">Whole fly</tissue>
    </source>
</reference>
<dbReference type="Proteomes" id="UP001652661">
    <property type="component" value="Chromosome 2L"/>
</dbReference>
<protein>
    <submittedName>
        <fullName evidence="3">Uncharacterized protein</fullName>
    </submittedName>
</protein>
<evidence type="ECO:0000313" key="2">
    <source>
        <dbReference type="Proteomes" id="UP001652661"/>
    </source>
</evidence>
<accession>A0A6P4I6L3</accession>
<gene>
    <name evidence="3" type="primary">LOC108075748</name>
</gene>
<evidence type="ECO:0000313" key="3">
    <source>
        <dbReference type="RefSeq" id="XP_017023795.1"/>
    </source>
</evidence>
<evidence type="ECO:0000256" key="1">
    <source>
        <dbReference type="SAM" id="SignalP"/>
    </source>
</evidence>
<keyword evidence="2" id="KW-1185">Reference proteome</keyword>
<proteinExistence type="predicted"/>
<feature type="signal peptide" evidence="1">
    <location>
        <begin position="1"/>
        <end position="19"/>
    </location>
</feature>
<reference evidence="2" key="1">
    <citation type="submission" date="2025-05" db="UniProtKB">
        <authorList>
            <consortium name="RefSeq"/>
        </authorList>
    </citation>
    <scope>NUCLEOTIDE SEQUENCE [LARGE SCALE GENOMIC DNA]</scope>
    <source>
        <strain evidence="2">14028-0561.14</strain>
    </source>
</reference>
<dbReference type="AlphaFoldDB" id="A0A6P4I6L3"/>
<sequence>MRLHLLLLVVLLISVLVRCQVLVPGLRTRQVPVLENGQIRPVSYLEMASTVTPESLKNQFSMRFMTLAKPLVSGTPPQANLPGL</sequence>
<keyword evidence="1" id="KW-0732">Signal</keyword>
<organism evidence="2 3">
    <name type="scientific">Drosophila kikkawai</name>
    <name type="common">Fruit fly</name>
    <dbReference type="NCBI Taxonomy" id="30033"/>
    <lineage>
        <taxon>Eukaryota</taxon>
        <taxon>Metazoa</taxon>
        <taxon>Ecdysozoa</taxon>
        <taxon>Arthropoda</taxon>
        <taxon>Hexapoda</taxon>
        <taxon>Insecta</taxon>
        <taxon>Pterygota</taxon>
        <taxon>Neoptera</taxon>
        <taxon>Endopterygota</taxon>
        <taxon>Diptera</taxon>
        <taxon>Brachycera</taxon>
        <taxon>Muscomorpha</taxon>
        <taxon>Ephydroidea</taxon>
        <taxon>Drosophilidae</taxon>
        <taxon>Drosophila</taxon>
        <taxon>Sophophora</taxon>
    </lineage>
</organism>
<dbReference type="OrthoDB" id="7867040at2759"/>